<name>A0ABD0VIP1_DENTH</name>
<keyword evidence="3" id="KW-1185">Reference proteome</keyword>
<comment type="caution">
    <text evidence="2">The sequence shown here is derived from an EMBL/GenBank/DDBJ whole genome shotgun (WGS) entry which is preliminary data.</text>
</comment>
<sequence length="442" mass="48294">MVVSVYQAALLLVYCQGFSTLPKRSAVSYNINMQSESTLHRGNKYIAMKMTARVLQCPLFCRKHFASLVSYAISRFPVETFRFSMLAWISVTIPLPETLGKCFTCLGPAVWLLGSLLSRAFAVVFLGAIVLGCCTENCFGGLAVFPSRPVGFPPCADVSRELLMAETFLYIVAELWEEKPEGLSSLRASLLLLLFLQKPAELSSLEAFVYPVPASVLVSEQHFASLVSYAISRFPVETFRFSMLAWISVTIPLPETLGKCFTCLGPAVWLLGSLLSRAFAVVFLGAIVLGCCTENCFGGLAVFPSRPVGFPPCADVSRELLMAETFLYIVAELWEEKPEGLSSLRASLLLLLFLQKPAELSSLEAFVYPVPASGRDVNRLGMSVSMISSYHIILLSLEVANKPTNGIGLIASTNASNCKRGTKKRIQRDDMTAQGSSCTRTC</sequence>
<organism evidence="2 3">
    <name type="scientific">Dendrobium thyrsiflorum</name>
    <name type="common">Pinecone-like raceme dendrobium</name>
    <name type="synonym">Orchid</name>
    <dbReference type="NCBI Taxonomy" id="117978"/>
    <lineage>
        <taxon>Eukaryota</taxon>
        <taxon>Viridiplantae</taxon>
        <taxon>Streptophyta</taxon>
        <taxon>Embryophyta</taxon>
        <taxon>Tracheophyta</taxon>
        <taxon>Spermatophyta</taxon>
        <taxon>Magnoliopsida</taxon>
        <taxon>Liliopsida</taxon>
        <taxon>Asparagales</taxon>
        <taxon>Orchidaceae</taxon>
        <taxon>Epidendroideae</taxon>
        <taxon>Malaxideae</taxon>
        <taxon>Dendrobiinae</taxon>
        <taxon>Dendrobium</taxon>
    </lineage>
</organism>
<gene>
    <name evidence="2" type="ORF">M5K25_005790</name>
</gene>
<proteinExistence type="predicted"/>
<reference evidence="2 3" key="1">
    <citation type="journal article" date="2024" name="Plant Biotechnol. J.">
        <title>Dendrobium thyrsiflorum genome and its molecular insights into genes involved in important horticultural traits.</title>
        <authorList>
            <person name="Chen B."/>
            <person name="Wang J.Y."/>
            <person name="Zheng P.J."/>
            <person name="Li K.L."/>
            <person name="Liang Y.M."/>
            <person name="Chen X.F."/>
            <person name="Zhang C."/>
            <person name="Zhao X."/>
            <person name="He X."/>
            <person name="Zhang G.Q."/>
            <person name="Liu Z.J."/>
            <person name="Xu Q."/>
        </authorList>
    </citation>
    <scope>NUCLEOTIDE SEQUENCE [LARGE SCALE GENOMIC DNA]</scope>
    <source>
        <strain evidence="2">GZMU011</strain>
    </source>
</reference>
<protein>
    <submittedName>
        <fullName evidence="2">Uncharacterized protein</fullName>
    </submittedName>
</protein>
<dbReference type="AlphaFoldDB" id="A0ABD0VIP1"/>
<evidence type="ECO:0000313" key="3">
    <source>
        <dbReference type="Proteomes" id="UP001552299"/>
    </source>
</evidence>
<keyword evidence="1" id="KW-0732">Signal</keyword>
<feature type="chain" id="PRO_5044748596" evidence="1">
    <location>
        <begin position="18"/>
        <end position="442"/>
    </location>
</feature>
<accession>A0ABD0VIP1</accession>
<evidence type="ECO:0000313" key="2">
    <source>
        <dbReference type="EMBL" id="KAL0924929.1"/>
    </source>
</evidence>
<dbReference type="Proteomes" id="UP001552299">
    <property type="component" value="Unassembled WGS sequence"/>
</dbReference>
<feature type="signal peptide" evidence="1">
    <location>
        <begin position="1"/>
        <end position="17"/>
    </location>
</feature>
<evidence type="ECO:0000256" key="1">
    <source>
        <dbReference type="SAM" id="SignalP"/>
    </source>
</evidence>
<dbReference type="EMBL" id="JANQDX010000005">
    <property type="protein sequence ID" value="KAL0924929.1"/>
    <property type="molecule type" value="Genomic_DNA"/>
</dbReference>